<dbReference type="Gene3D" id="3.40.50.720">
    <property type="entry name" value="NAD(P)-binding Rossmann-like Domain"/>
    <property type="match status" value="1"/>
</dbReference>
<dbReference type="OrthoDB" id="2379922at2"/>
<protein>
    <submittedName>
        <fullName evidence="2">SagD family biosynthesis docking scaffold protein</fullName>
    </submittedName>
</protein>
<dbReference type="Pfam" id="PF02624">
    <property type="entry name" value="YcaO"/>
    <property type="match status" value="1"/>
</dbReference>
<organism evidence="2 3">
    <name type="scientific">Dictyobacter kobayashii</name>
    <dbReference type="NCBI Taxonomy" id="2014872"/>
    <lineage>
        <taxon>Bacteria</taxon>
        <taxon>Bacillati</taxon>
        <taxon>Chloroflexota</taxon>
        <taxon>Ktedonobacteria</taxon>
        <taxon>Ktedonobacterales</taxon>
        <taxon>Dictyobacteraceae</taxon>
        <taxon>Dictyobacter</taxon>
    </lineage>
</organism>
<comment type="caution">
    <text evidence="2">The sequence shown here is derived from an EMBL/GenBank/DDBJ whole genome shotgun (WGS) entry which is preliminary data.</text>
</comment>
<dbReference type="PANTHER" id="PTHR37809:SF1">
    <property type="entry name" value="RIBOSOMAL PROTEIN S12 METHYLTHIOTRANSFERASE ACCESSORY FACTOR YCAO"/>
    <property type="match status" value="1"/>
</dbReference>
<sequence length="679" mass="76759">MNNDSLGIQTKHTIGLVGQGNITRSIQQHLEESLYRIISLTPEDSTPQLTTCGLIVYCSDTWAPQILQQINRRCLLAHTPLLPVYTQFGEAIIGPCVVPDEKGCSSCAELHKFGATYAEAERELVYQYLYHENMALTAQPWLSSFSLEMLAILVVEEISAYFQRPDQLQTHGALLTISLETLDCQRHAFLPLSSCPDCGERSNDTAKQAVITPQSCLKPDAFTYRTQSPSASAEQIFSAYVDERVGLVHSLIVEHNNELPIASSQVLYEVQDGTDTNQGTGCTLCAQQSKVISVLESIERYAGLYPRSKRSMVQASYHQLIQQAQPVLDPTTLGLPGPDINEQHNHHHCNQHVPYHHDLEFNWVWGYSFQHQSPILVPEHCVYYGITPTKENPAFVYEISNGCALGNNLEEAIFHGCLEVVERDAFLLTWYAQAGLPRLDIHTVTDPTVRLLVERLEYQSGYTVYVWNATLDHAVPCLCLLGIDEQNREGMPKVHAMAGSHPHPEQALFRGLRELIASMPFSAATYQHERAQALEMLENSSLVKAMHDHPLVYYLPEAFDRLDFLCHTQRKQTFQEAFDTFYRQPPEQLDLKDDLAQLIQYYLKRGIDTIVVDQTAPEHIPCGLRCVKILMPGMLPMTFGQHNRRVTGFSRLHQLPYTLGYQDHPLTEAEINPHPHPFF</sequence>
<dbReference type="NCBIfam" id="TIGR03882">
    <property type="entry name" value="cyclo_dehyd_2"/>
    <property type="match status" value="1"/>
</dbReference>
<dbReference type="Gene3D" id="3.30.160.660">
    <property type="match status" value="1"/>
</dbReference>
<dbReference type="Gene3D" id="3.30.40.250">
    <property type="match status" value="1"/>
</dbReference>
<name>A0A402ATH5_9CHLR</name>
<keyword evidence="3" id="KW-1185">Reference proteome</keyword>
<dbReference type="NCBIfam" id="TIGR03604">
    <property type="entry name" value="TOMM_cyclo_SagD"/>
    <property type="match status" value="1"/>
</dbReference>
<dbReference type="InterPro" id="IPR027624">
    <property type="entry name" value="TOMM_cyclo_SagD"/>
</dbReference>
<evidence type="ECO:0000313" key="3">
    <source>
        <dbReference type="Proteomes" id="UP000287188"/>
    </source>
</evidence>
<dbReference type="Gene3D" id="3.30.1330.230">
    <property type="match status" value="1"/>
</dbReference>
<dbReference type="Proteomes" id="UP000287188">
    <property type="component" value="Unassembled WGS sequence"/>
</dbReference>
<dbReference type="PANTHER" id="PTHR37809">
    <property type="entry name" value="RIBOSOMAL PROTEIN S12 METHYLTHIOTRANSFERASE ACCESSORY FACTOR YCAO"/>
    <property type="match status" value="1"/>
</dbReference>
<feature type="domain" description="YcaO" evidence="1">
    <location>
        <begin position="279"/>
        <end position="679"/>
    </location>
</feature>
<accession>A0A402ATH5</accession>
<gene>
    <name evidence="2" type="ORF">KDK_61940</name>
</gene>
<evidence type="ECO:0000259" key="1">
    <source>
        <dbReference type="PROSITE" id="PS51664"/>
    </source>
</evidence>
<dbReference type="RefSeq" id="WP_126555150.1">
    <property type="nucleotide sequence ID" value="NZ_BIFS01000002.1"/>
</dbReference>
<dbReference type="PROSITE" id="PS51664">
    <property type="entry name" value="YCAO"/>
    <property type="match status" value="1"/>
</dbReference>
<proteinExistence type="predicted"/>
<reference evidence="3" key="1">
    <citation type="submission" date="2018-12" db="EMBL/GenBank/DDBJ databases">
        <title>Tengunoibacter tsumagoiensis gen. nov., sp. nov., Dictyobacter kobayashii sp. nov., D. alpinus sp. nov., and D. joshuensis sp. nov. and description of Dictyobacteraceae fam. nov. within the order Ktedonobacterales isolated from Tengu-no-mugimeshi.</title>
        <authorList>
            <person name="Wang C.M."/>
            <person name="Zheng Y."/>
            <person name="Sakai Y."/>
            <person name="Toyoda A."/>
            <person name="Minakuchi Y."/>
            <person name="Abe K."/>
            <person name="Yokota A."/>
            <person name="Yabe S."/>
        </authorList>
    </citation>
    <scope>NUCLEOTIDE SEQUENCE [LARGE SCALE GENOMIC DNA]</scope>
    <source>
        <strain evidence="3">Uno11</strain>
    </source>
</reference>
<dbReference type="InterPro" id="IPR022291">
    <property type="entry name" value="Bacteriocin_synth_cyclodeHase"/>
</dbReference>
<evidence type="ECO:0000313" key="2">
    <source>
        <dbReference type="EMBL" id="GCE22394.1"/>
    </source>
</evidence>
<dbReference type="InterPro" id="IPR003776">
    <property type="entry name" value="YcaO-like_dom"/>
</dbReference>
<dbReference type="EMBL" id="BIFS01000002">
    <property type="protein sequence ID" value="GCE22394.1"/>
    <property type="molecule type" value="Genomic_DNA"/>
</dbReference>
<dbReference type="AlphaFoldDB" id="A0A402ATH5"/>